<keyword evidence="2" id="KW-1185">Reference proteome</keyword>
<protein>
    <submittedName>
        <fullName evidence="1">Uncharacterized protein</fullName>
    </submittedName>
</protein>
<accession>A0A843VN47</accession>
<dbReference type="Proteomes" id="UP000652761">
    <property type="component" value="Unassembled WGS sequence"/>
</dbReference>
<sequence>MDFHQKPVNATWANEDCDKGRQIATGNSKNKGRSLMDLPLLDFSSSLASSPPPRTPLHELGVATGSRGKVATPMGVVTWALSRRVAPLCLGGRRFKTEGAPHSPPLALSLPLLPPSFPLELPCGFSPVLHARGARAKVVMSRSCRGHGRGAWSEEEVAILT</sequence>
<gene>
    <name evidence="1" type="ORF">Taro_030106</name>
</gene>
<dbReference type="EMBL" id="NMUH01002045">
    <property type="protein sequence ID" value="MQL97415.1"/>
    <property type="molecule type" value="Genomic_DNA"/>
</dbReference>
<dbReference type="AlphaFoldDB" id="A0A843VN47"/>
<organism evidence="1 2">
    <name type="scientific">Colocasia esculenta</name>
    <name type="common">Wild taro</name>
    <name type="synonym">Arum esculentum</name>
    <dbReference type="NCBI Taxonomy" id="4460"/>
    <lineage>
        <taxon>Eukaryota</taxon>
        <taxon>Viridiplantae</taxon>
        <taxon>Streptophyta</taxon>
        <taxon>Embryophyta</taxon>
        <taxon>Tracheophyta</taxon>
        <taxon>Spermatophyta</taxon>
        <taxon>Magnoliopsida</taxon>
        <taxon>Liliopsida</taxon>
        <taxon>Araceae</taxon>
        <taxon>Aroideae</taxon>
        <taxon>Colocasieae</taxon>
        <taxon>Colocasia</taxon>
    </lineage>
</organism>
<comment type="caution">
    <text evidence="1">The sequence shown here is derived from an EMBL/GenBank/DDBJ whole genome shotgun (WGS) entry which is preliminary data.</text>
</comment>
<proteinExistence type="predicted"/>
<evidence type="ECO:0000313" key="1">
    <source>
        <dbReference type="EMBL" id="MQL97415.1"/>
    </source>
</evidence>
<name>A0A843VN47_COLES</name>
<evidence type="ECO:0000313" key="2">
    <source>
        <dbReference type="Proteomes" id="UP000652761"/>
    </source>
</evidence>
<reference evidence="1" key="1">
    <citation type="submission" date="2017-07" db="EMBL/GenBank/DDBJ databases">
        <title>Taro Niue Genome Assembly and Annotation.</title>
        <authorList>
            <person name="Atibalentja N."/>
            <person name="Keating K."/>
            <person name="Fields C.J."/>
        </authorList>
    </citation>
    <scope>NUCLEOTIDE SEQUENCE</scope>
    <source>
        <strain evidence="1">Niue_2</strain>
        <tissue evidence="1">Leaf</tissue>
    </source>
</reference>